<protein>
    <submittedName>
        <fullName evidence="5">Oxidoreductase</fullName>
    </submittedName>
</protein>
<dbReference type="PANTHER" id="PTHR47199">
    <property type="entry name" value="PHOTOSYSTEM II STABILITY/ASSEMBLY FACTOR HCF136, CHLOROPLASTIC"/>
    <property type="match status" value="1"/>
</dbReference>
<dbReference type="OrthoDB" id="9813892at2"/>
<dbReference type="SUPFAM" id="SSF50939">
    <property type="entry name" value="Sialidases"/>
    <property type="match status" value="1"/>
</dbReference>
<evidence type="ECO:0000313" key="6">
    <source>
        <dbReference type="Proteomes" id="UP000251889"/>
    </source>
</evidence>
<dbReference type="GO" id="GO:0009523">
    <property type="term" value="C:photosystem II"/>
    <property type="evidence" value="ECO:0007669"/>
    <property type="project" value="UniProtKB-KW"/>
</dbReference>
<sequence length="345" mass="37331">MKLFTLAFLLSTCTLFAQQNAYHWIDISTDTKASFRGLSVVNDKVAWLGGSKGTIGSTVDGGKTWNFKVLEGYEALDFRSVYAFDEKNVIVANAGTPAYILRTSDGGQSWRRVYENTDKDAFIDGIDFWDSKSGVVYGDPIASKMLLLKTSDGGESWTMVADEKRPVMKEGEASFAASGTGVRCLKNNQIIILTGGQTSRLWASKDGGENWTPTDLPIIQGGKMTGGYSVAFFDLKKGIIVGGNWDDHLLTTDHIVMTNDGGKTWTKPTTPTRGLRECVEYLDAKTVVAVGQKGADISYDGGATWTMLSDLTGFDVARKARKGNLIVVAGGQGKVALLQKSSVKK</sequence>
<dbReference type="Gene3D" id="2.130.10.10">
    <property type="entry name" value="YVTN repeat-like/Quinoprotein amine dehydrogenase"/>
    <property type="match status" value="2"/>
</dbReference>
<evidence type="ECO:0000259" key="4">
    <source>
        <dbReference type="Pfam" id="PF14870"/>
    </source>
</evidence>
<evidence type="ECO:0000313" key="5">
    <source>
        <dbReference type="EMBL" id="RAW00620.1"/>
    </source>
</evidence>
<keyword evidence="1" id="KW-0602">Photosynthesis</keyword>
<dbReference type="InterPro" id="IPR036278">
    <property type="entry name" value="Sialidase_sf"/>
</dbReference>
<dbReference type="GO" id="GO:0015979">
    <property type="term" value="P:photosynthesis"/>
    <property type="evidence" value="ECO:0007669"/>
    <property type="project" value="UniProtKB-KW"/>
</dbReference>
<evidence type="ECO:0000256" key="2">
    <source>
        <dbReference type="ARBA" id="ARBA00023276"/>
    </source>
</evidence>
<proteinExistence type="predicted"/>
<keyword evidence="6" id="KW-1185">Reference proteome</keyword>
<evidence type="ECO:0000256" key="1">
    <source>
        <dbReference type="ARBA" id="ARBA00022531"/>
    </source>
</evidence>
<reference evidence="5 6" key="1">
    <citation type="submission" date="2018-06" db="EMBL/GenBank/DDBJ databases">
        <title>Chryseolinea flavus sp. nov., a member of the phylum Bacteroidetes isolated from soil.</title>
        <authorList>
            <person name="Li Y."/>
            <person name="Wang J."/>
        </authorList>
    </citation>
    <scope>NUCLEOTIDE SEQUENCE [LARGE SCALE GENOMIC DNA]</scope>
    <source>
        <strain evidence="5 6">SDU1-6</strain>
    </source>
</reference>
<name>A0A364Y1V9_9BACT</name>
<feature type="signal peptide" evidence="3">
    <location>
        <begin position="1"/>
        <end position="17"/>
    </location>
</feature>
<dbReference type="Pfam" id="PF14870">
    <property type="entry name" value="PSII_BNR"/>
    <property type="match status" value="1"/>
</dbReference>
<dbReference type="Proteomes" id="UP000251889">
    <property type="component" value="Unassembled WGS sequence"/>
</dbReference>
<comment type="caution">
    <text evidence="5">The sequence shown here is derived from an EMBL/GenBank/DDBJ whole genome shotgun (WGS) entry which is preliminary data.</text>
</comment>
<gene>
    <name evidence="5" type="ORF">DQQ10_13585</name>
</gene>
<dbReference type="AlphaFoldDB" id="A0A364Y1V9"/>
<dbReference type="EMBL" id="QMFY01000006">
    <property type="protein sequence ID" value="RAW00620.1"/>
    <property type="molecule type" value="Genomic_DNA"/>
</dbReference>
<feature type="domain" description="Photosynthesis system II assembly factor Ycf48/Hcf136-like" evidence="4">
    <location>
        <begin position="19"/>
        <end position="114"/>
    </location>
</feature>
<organism evidence="5 6">
    <name type="scientific">Pseudochryseolinea flava</name>
    <dbReference type="NCBI Taxonomy" id="2059302"/>
    <lineage>
        <taxon>Bacteria</taxon>
        <taxon>Pseudomonadati</taxon>
        <taxon>Bacteroidota</taxon>
        <taxon>Cytophagia</taxon>
        <taxon>Cytophagales</taxon>
        <taxon>Fulvivirgaceae</taxon>
        <taxon>Pseudochryseolinea</taxon>
    </lineage>
</organism>
<dbReference type="InterPro" id="IPR015943">
    <property type="entry name" value="WD40/YVTN_repeat-like_dom_sf"/>
</dbReference>
<evidence type="ECO:0000256" key="3">
    <source>
        <dbReference type="SAM" id="SignalP"/>
    </source>
</evidence>
<dbReference type="InterPro" id="IPR028203">
    <property type="entry name" value="PSII_CF48-like_dom"/>
</dbReference>
<feature type="chain" id="PRO_5017033686" evidence="3">
    <location>
        <begin position="18"/>
        <end position="345"/>
    </location>
</feature>
<accession>A0A364Y1V9</accession>
<keyword evidence="3" id="KW-0732">Signal</keyword>
<keyword evidence="2" id="KW-0604">Photosystem II</keyword>
<dbReference type="RefSeq" id="WP_112747420.1">
    <property type="nucleotide sequence ID" value="NZ_QMFY01000006.1"/>
</dbReference>
<dbReference type="PANTHER" id="PTHR47199:SF2">
    <property type="entry name" value="PHOTOSYSTEM II STABILITY_ASSEMBLY FACTOR HCF136, CHLOROPLASTIC"/>
    <property type="match status" value="1"/>
</dbReference>